<dbReference type="Pfam" id="PF13558">
    <property type="entry name" value="SbcC_Walker_B"/>
    <property type="match status" value="1"/>
</dbReference>
<dbReference type="InParanoid" id="A0A259TXL9"/>
<evidence type="ECO:0000256" key="2">
    <source>
        <dbReference type="SAM" id="MobiDB-lite"/>
    </source>
</evidence>
<feature type="coiled-coil region" evidence="1">
    <location>
        <begin position="550"/>
        <end position="601"/>
    </location>
</feature>
<proteinExistence type="predicted"/>
<gene>
    <name evidence="4" type="ORF">BSZ36_04600</name>
</gene>
<dbReference type="EMBL" id="MQWB01000001">
    <property type="protein sequence ID" value="OZC02318.1"/>
    <property type="molecule type" value="Genomic_DNA"/>
</dbReference>
<protein>
    <recommendedName>
        <fullName evidence="3">Rad50/SbcC-type AAA domain-containing protein</fullName>
    </recommendedName>
</protein>
<feature type="coiled-coil region" evidence="1">
    <location>
        <begin position="481"/>
        <end position="508"/>
    </location>
</feature>
<dbReference type="InterPro" id="IPR027417">
    <property type="entry name" value="P-loop_NTPase"/>
</dbReference>
<feature type="region of interest" description="Disordered" evidence="2">
    <location>
        <begin position="385"/>
        <end position="404"/>
    </location>
</feature>
<accession>A0A259TXL9</accession>
<dbReference type="PANTHER" id="PTHR32114">
    <property type="entry name" value="ABC TRANSPORTER ABCH.3"/>
    <property type="match status" value="1"/>
</dbReference>
<evidence type="ECO:0000259" key="3">
    <source>
        <dbReference type="Pfam" id="PF13476"/>
    </source>
</evidence>
<organism evidence="4 5">
    <name type="scientific">Rubricoccus marinus</name>
    <dbReference type="NCBI Taxonomy" id="716817"/>
    <lineage>
        <taxon>Bacteria</taxon>
        <taxon>Pseudomonadati</taxon>
        <taxon>Rhodothermota</taxon>
        <taxon>Rhodothermia</taxon>
        <taxon>Rhodothermales</taxon>
        <taxon>Rubricoccaceae</taxon>
        <taxon>Rubricoccus</taxon>
    </lineage>
</organism>
<sequence>MTPVRLRLRNFLSYGEDVPELDLEGIHVACLSGGNGQGKSALLDAITWALWGEARKSADSRKPDDDLLRVGQREMEVELTFDLAQQRYRVRRSYTKTASGKSSKPGLEVQAQIAGTDEWRPLTEASIRETQKTLDRRLGVDYETFVNSTFLLQGRSDEFTRKKPTERKQILGRILDLGRYDRLHERAGRRYSEARETVKKLEAEAERLTAALEHEDDCKTEASGVETEVATRGEAVETARKEERDARGLVDGLERREADAARVRATLADLDARIARIEKEQAELGTRIEAAQALVDRGPQIEAAHARYEALRAERASLDEKSTLYHAVRAQLKDAQHDLDRARRDLEADVASGEKGLRADRERLESDRQRLGELERVEAELARATKAEESAARGLKLKEQRDGRQRRLAELQKRLDGERQTLSAHLTQTRKQIQEAEAALTGEEALRARVTHLASGAEKHAALAQQMQDVRTEGETLTEGISKLEAQQESLNRERAALEAKRQKVLDVAEAICPTCSTRLTDEHRAQVVAEIDADLAALDARQRPLAAKLSELGEQRQRLRARFVALKGEAEPLANAGADLARAEENLKTADQQRQRLGSLREDESRLDRLLAGAAFLPEVHAEAAELERVLETESFDDAAFERVRAEAAVRPRIAEERRKLLGIAERVEAETSRLQAAERDLNAKREALASGATLAPIRQRISVQQKQLDSIGFDAERFEAVQREMKGVEDAPALLARLAEATRSLRVDGERLAGLAEDHQKASGDKATQAESLAQIQAGLADRDALRQRLSDAERQRRESEAALAEAQTRLGALRERLARADRDRKALTSTRRDLREAKKQSALYYQLRVAFGKNGIPSLIIEETLPEIENRANDILERLARTRTRVALETLKDKKTGGGTKETLDIRITDDSGVSRPYETFSGGEAFRVNFALRIALSQMLAERAGTQVRTLVVDEGFGTQDKEGIAALVEAIRAIQDDFDTILVVTHLDEMKDAFPIRIEVTKRPVEGSTFEIVGV</sequence>
<evidence type="ECO:0000313" key="5">
    <source>
        <dbReference type="Proteomes" id="UP000216446"/>
    </source>
</evidence>
<evidence type="ECO:0000256" key="1">
    <source>
        <dbReference type="SAM" id="Coils"/>
    </source>
</evidence>
<dbReference type="GO" id="GO:0006302">
    <property type="term" value="P:double-strand break repair"/>
    <property type="evidence" value="ECO:0007669"/>
    <property type="project" value="InterPro"/>
</dbReference>
<dbReference type="Pfam" id="PF13476">
    <property type="entry name" value="AAA_23"/>
    <property type="match status" value="1"/>
</dbReference>
<dbReference type="OrthoDB" id="1698838at2"/>
<keyword evidence="1" id="KW-0175">Coiled coil</keyword>
<feature type="domain" description="Rad50/SbcC-type AAA" evidence="3">
    <location>
        <begin position="5"/>
        <end position="213"/>
    </location>
</feature>
<feature type="region of interest" description="Disordered" evidence="2">
    <location>
        <begin position="216"/>
        <end position="240"/>
    </location>
</feature>
<evidence type="ECO:0000313" key="4">
    <source>
        <dbReference type="EMBL" id="OZC02318.1"/>
    </source>
</evidence>
<dbReference type="PANTHER" id="PTHR32114:SF2">
    <property type="entry name" value="ABC TRANSPORTER ABCH.3"/>
    <property type="match status" value="1"/>
</dbReference>
<comment type="caution">
    <text evidence="4">The sequence shown here is derived from an EMBL/GenBank/DDBJ whole genome shotgun (WGS) entry which is preliminary data.</text>
</comment>
<feature type="coiled-coil region" evidence="1">
    <location>
        <begin position="778"/>
        <end position="843"/>
    </location>
</feature>
<dbReference type="GO" id="GO:0016887">
    <property type="term" value="F:ATP hydrolysis activity"/>
    <property type="evidence" value="ECO:0007669"/>
    <property type="project" value="InterPro"/>
</dbReference>
<dbReference type="Gene3D" id="3.40.50.300">
    <property type="entry name" value="P-loop containing nucleotide triphosphate hydrolases"/>
    <property type="match status" value="2"/>
</dbReference>
<feature type="compositionally biased region" description="Basic and acidic residues" evidence="2">
    <location>
        <begin position="229"/>
        <end position="240"/>
    </location>
</feature>
<dbReference type="AlphaFoldDB" id="A0A259TXL9"/>
<dbReference type="Gene3D" id="1.10.287.510">
    <property type="entry name" value="Helix hairpin bin"/>
    <property type="match status" value="1"/>
</dbReference>
<keyword evidence="5" id="KW-1185">Reference proteome</keyword>
<feature type="coiled-coil region" evidence="1">
    <location>
        <begin position="408"/>
        <end position="446"/>
    </location>
</feature>
<dbReference type="FunCoup" id="A0A259TXL9">
    <property type="interactions" value="94"/>
</dbReference>
<dbReference type="SUPFAM" id="SSF75712">
    <property type="entry name" value="Rad50 coiled-coil Zn hook"/>
    <property type="match status" value="1"/>
</dbReference>
<reference evidence="4 5" key="1">
    <citation type="submission" date="2016-11" db="EMBL/GenBank/DDBJ databases">
        <title>Study of marine rhodopsin-containing bacteria.</title>
        <authorList>
            <person name="Yoshizawa S."/>
            <person name="Kumagai Y."/>
            <person name="Kogure K."/>
        </authorList>
    </citation>
    <scope>NUCLEOTIDE SEQUENCE [LARGE SCALE GENOMIC DNA]</scope>
    <source>
        <strain evidence="4 5">SG-29</strain>
    </source>
</reference>
<dbReference type="Proteomes" id="UP000216446">
    <property type="component" value="Unassembled WGS sequence"/>
</dbReference>
<dbReference type="InterPro" id="IPR038729">
    <property type="entry name" value="Rad50/SbcC_AAA"/>
</dbReference>
<dbReference type="SUPFAM" id="SSF52540">
    <property type="entry name" value="P-loop containing nucleoside triphosphate hydrolases"/>
    <property type="match status" value="1"/>
</dbReference>
<name>A0A259TXL9_9BACT</name>